<gene>
    <name evidence="2" type="ORF">Goari_008625</name>
</gene>
<accession>A0A7J8XUH6</accession>
<proteinExistence type="predicted"/>
<comment type="caution">
    <text evidence="2">The sequence shown here is derived from an EMBL/GenBank/DDBJ whole genome shotgun (WGS) entry which is preliminary data.</text>
</comment>
<organism evidence="2 3">
    <name type="scientific">Gossypium aridum</name>
    <name type="common">American cotton</name>
    <name type="synonym">Erioxylum aridum</name>
    <dbReference type="NCBI Taxonomy" id="34290"/>
    <lineage>
        <taxon>Eukaryota</taxon>
        <taxon>Viridiplantae</taxon>
        <taxon>Streptophyta</taxon>
        <taxon>Embryophyta</taxon>
        <taxon>Tracheophyta</taxon>
        <taxon>Spermatophyta</taxon>
        <taxon>Magnoliopsida</taxon>
        <taxon>eudicotyledons</taxon>
        <taxon>Gunneridae</taxon>
        <taxon>Pentapetalae</taxon>
        <taxon>rosids</taxon>
        <taxon>malvids</taxon>
        <taxon>Malvales</taxon>
        <taxon>Malvaceae</taxon>
        <taxon>Malvoideae</taxon>
        <taxon>Gossypium</taxon>
    </lineage>
</organism>
<feature type="region of interest" description="Disordered" evidence="1">
    <location>
        <begin position="1"/>
        <end position="28"/>
    </location>
</feature>
<dbReference type="EMBL" id="JABFAA010000009">
    <property type="protein sequence ID" value="MBA0690976.1"/>
    <property type="molecule type" value="Genomic_DNA"/>
</dbReference>
<feature type="compositionally biased region" description="Polar residues" evidence="1">
    <location>
        <begin position="8"/>
        <end position="17"/>
    </location>
</feature>
<protein>
    <submittedName>
        <fullName evidence="2">Uncharacterized protein</fullName>
    </submittedName>
</protein>
<evidence type="ECO:0000256" key="1">
    <source>
        <dbReference type="SAM" id="MobiDB-lite"/>
    </source>
</evidence>
<dbReference type="Proteomes" id="UP000593577">
    <property type="component" value="Unassembled WGS sequence"/>
</dbReference>
<keyword evidence="3" id="KW-1185">Reference proteome</keyword>
<dbReference type="AlphaFoldDB" id="A0A7J8XUH6"/>
<reference evidence="2 3" key="1">
    <citation type="journal article" date="2019" name="Genome Biol. Evol.">
        <title>Insights into the evolution of the New World diploid cottons (Gossypium, subgenus Houzingenia) based on genome sequencing.</title>
        <authorList>
            <person name="Grover C.E."/>
            <person name="Arick M.A. 2nd"/>
            <person name="Thrash A."/>
            <person name="Conover J.L."/>
            <person name="Sanders W.S."/>
            <person name="Peterson D.G."/>
            <person name="Frelichowski J.E."/>
            <person name="Scheffler J.A."/>
            <person name="Scheffler B.E."/>
            <person name="Wendel J.F."/>
        </authorList>
    </citation>
    <scope>NUCLEOTIDE SEQUENCE [LARGE SCALE GENOMIC DNA]</scope>
    <source>
        <strain evidence="2">185</strain>
        <tissue evidence="2">Leaf</tissue>
    </source>
</reference>
<evidence type="ECO:0000313" key="3">
    <source>
        <dbReference type="Proteomes" id="UP000593577"/>
    </source>
</evidence>
<sequence>MTHASIPLRSTHTTAIQTRRYKGRKTPTAPERNCRLKLFLHCITWILHYGDPLHNPKEIASMVDM</sequence>
<name>A0A7J8XUH6_GOSAI</name>
<evidence type="ECO:0000313" key="2">
    <source>
        <dbReference type="EMBL" id="MBA0690976.1"/>
    </source>
</evidence>